<organism evidence="3 4">
    <name type="scientific">Oceaniferula marina</name>
    <dbReference type="NCBI Taxonomy" id="2748318"/>
    <lineage>
        <taxon>Bacteria</taxon>
        <taxon>Pseudomonadati</taxon>
        <taxon>Verrucomicrobiota</taxon>
        <taxon>Verrucomicrobiia</taxon>
        <taxon>Verrucomicrobiales</taxon>
        <taxon>Verrucomicrobiaceae</taxon>
        <taxon>Oceaniferula</taxon>
    </lineage>
</organism>
<dbReference type="AlphaFoldDB" id="A0A851GPE1"/>
<gene>
    <name evidence="3" type="ORF">HW115_10350</name>
</gene>
<dbReference type="EMBL" id="JACBAZ010000004">
    <property type="protein sequence ID" value="NWK56014.1"/>
    <property type="molecule type" value="Genomic_DNA"/>
</dbReference>
<dbReference type="InterPro" id="IPR036249">
    <property type="entry name" value="Thioredoxin-like_sf"/>
</dbReference>
<evidence type="ECO:0000259" key="2">
    <source>
        <dbReference type="Pfam" id="PF13098"/>
    </source>
</evidence>
<feature type="signal peptide" evidence="1">
    <location>
        <begin position="1"/>
        <end position="22"/>
    </location>
</feature>
<dbReference type="Gene3D" id="2.30.30.700">
    <property type="entry name" value="SLA1 homology domain 1"/>
    <property type="match status" value="1"/>
</dbReference>
<feature type="domain" description="Thioredoxin-like fold" evidence="2">
    <location>
        <begin position="108"/>
        <end position="206"/>
    </location>
</feature>
<evidence type="ECO:0000313" key="3">
    <source>
        <dbReference type="EMBL" id="NWK56014.1"/>
    </source>
</evidence>
<proteinExistence type="predicted"/>
<dbReference type="Gene3D" id="3.40.30.10">
    <property type="entry name" value="Glutaredoxin"/>
    <property type="match status" value="1"/>
</dbReference>
<evidence type="ECO:0000313" key="4">
    <source>
        <dbReference type="Proteomes" id="UP000557872"/>
    </source>
</evidence>
<dbReference type="InterPro" id="IPR012336">
    <property type="entry name" value="Thioredoxin-like_fold"/>
</dbReference>
<sequence length="300" mass="34021">MCWRFCLSLLLACLVVSCSSTAPEDDPLAGLDAYKQAGGKVRGHDVLPVGADVNVSVSAAGVVSDDDIVWAPEDDSVPMPGGLEELWKKPENKSWHESYVEASKQSRHTGQPLLIWFTDTQHSPLCRKLSNELFSHGDFDGWASMSVVRLRVDSSIPSKERGRDIGVRKLKYIENLKKRYKVKGHPTVLILSPRGAVEARYRGFKPGYADYYWGRMKGDVNKAADDYGAWREKLEKKGYRMWTSRDGRKTFAKLYRFQPGKVTLIDPDGNRGSTSFRKLSDQDQSWVMLEKKKYEARKKH</sequence>
<name>A0A851GPE1_9BACT</name>
<dbReference type="Proteomes" id="UP000557872">
    <property type="component" value="Unassembled WGS sequence"/>
</dbReference>
<dbReference type="RefSeq" id="WP_178932619.1">
    <property type="nucleotide sequence ID" value="NZ_JACBAZ010000004.1"/>
</dbReference>
<dbReference type="PROSITE" id="PS51257">
    <property type="entry name" value="PROKAR_LIPOPROTEIN"/>
    <property type="match status" value="1"/>
</dbReference>
<reference evidence="3 4" key="1">
    <citation type="submission" date="2020-07" db="EMBL/GenBank/DDBJ databases">
        <title>Roseicoccus Jingziensis gen. nov., sp. nov., isolated from coastal seawater.</title>
        <authorList>
            <person name="Feng X."/>
        </authorList>
    </citation>
    <scope>NUCLEOTIDE SEQUENCE [LARGE SCALE GENOMIC DNA]</scope>
    <source>
        <strain evidence="3 4">N1E253</strain>
    </source>
</reference>
<comment type="caution">
    <text evidence="3">The sequence shown here is derived from an EMBL/GenBank/DDBJ whole genome shotgun (WGS) entry which is preliminary data.</text>
</comment>
<keyword evidence="1" id="KW-0732">Signal</keyword>
<dbReference type="SUPFAM" id="SSF52833">
    <property type="entry name" value="Thioredoxin-like"/>
    <property type="match status" value="1"/>
</dbReference>
<evidence type="ECO:0000256" key="1">
    <source>
        <dbReference type="SAM" id="SignalP"/>
    </source>
</evidence>
<protein>
    <submittedName>
        <fullName evidence="3">Thioredoxin family protein</fullName>
    </submittedName>
</protein>
<keyword evidence="4" id="KW-1185">Reference proteome</keyword>
<accession>A0A851GPE1</accession>
<feature type="chain" id="PRO_5032648284" evidence="1">
    <location>
        <begin position="23"/>
        <end position="300"/>
    </location>
</feature>
<dbReference type="Pfam" id="PF13098">
    <property type="entry name" value="Thioredoxin_2"/>
    <property type="match status" value="1"/>
</dbReference>